<feature type="transmembrane region" description="Helical" evidence="1">
    <location>
        <begin position="89"/>
        <end position="106"/>
    </location>
</feature>
<keyword evidence="1" id="KW-0812">Transmembrane</keyword>
<name>G7GX37_9ACTN</name>
<evidence type="ECO:0000313" key="3">
    <source>
        <dbReference type="Proteomes" id="UP000035088"/>
    </source>
</evidence>
<dbReference type="EMBL" id="BAEE01000004">
    <property type="protein sequence ID" value="GAB08162.1"/>
    <property type="molecule type" value="Genomic_DNA"/>
</dbReference>
<feature type="transmembrane region" description="Helical" evidence="1">
    <location>
        <begin position="60"/>
        <end position="77"/>
    </location>
</feature>
<keyword evidence="1" id="KW-1133">Transmembrane helix</keyword>
<organism evidence="2 3">
    <name type="scientific">Gordonia araii NBRC 100433</name>
    <dbReference type="NCBI Taxonomy" id="1073574"/>
    <lineage>
        <taxon>Bacteria</taxon>
        <taxon>Bacillati</taxon>
        <taxon>Actinomycetota</taxon>
        <taxon>Actinomycetes</taxon>
        <taxon>Mycobacteriales</taxon>
        <taxon>Gordoniaceae</taxon>
        <taxon>Gordonia</taxon>
    </lineage>
</organism>
<gene>
    <name evidence="2" type="ORF">GOARA_004_00020</name>
</gene>
<dbReference type="STRING" id="1073574.GOARA_004_00020"/>
<protein>
    <submittedName>
        <fullName evidence="2">Uncharacterized protein</fullName>
    </submittedName>
</protein>
<evidence type="ECO:0000313" key="2">
    <source>
        <dbReference type="EMBL" id="GAB08162.1"/>
    </source>
</evidence>
<dbReference type="AlphaFoldDB" id="G7GX37"/>
<feature type="transmembrane region" description="Helical" evidence="1">
    <location>
        <begin position="31"/>
        <end position="53"/>
    </location>
</feature>
<accession>G7GX37</accession>
<keyword evidence="3" id="KW-1185">Reference proteome</keyword>
<sequence length="122" mass="12490">MPVGDSGWTAYVPLTDAVAGMPPDGFAANNALTTVAMLAAVVTVVAAVTEAWLGRDWLTGALTCLTPVIGGFLVAAGADGGIGNHRLDWWVVLVLVLVGVAVREVWSRGLAPTRLAPGDRPG</sequence>
<keyword evidence="1" id="KW-0472">Membrane</keyword>
<dbReference type="Proteomes" id="UP000035088">
    <property type="component" value="Unassembled WGS sequence"/>
</dbReference>
<reference evidence="2 3" key="1">
    <citation type="submission" date="2011-11" db="EMBL/GenBank/DDBJ databases">
        <title>Whole genome shotgun sequence of Gordonia araii NBRC 100433.</title>
        <authorList>
            <person name="Yoshida Y."/>
            <person name="Hosoyama A."/>
            <person name="Tsuchikane K."/>
            <person name="Katsumata H."/>
            <person name="Yamazaki S."/>
            <person name="Fujita N."/>
        </authorList>
    </citation>
    <scope>NUCLEOTIDE SEQUENCE [LARGE SCALE GENOMIC DNA]</scope>
    <source>
        <strain evidence="2 3">NBRC 100433</strain>
    </source>
</reference>
<proteinExistence type="predicted"/>
<evidence type="ECO:0000256" key="1">
    <source>
        <dbReference type="SAM" id="Phobius"/>
    </source>
</evidence>
<comment type="caution">
    <text evidence="2">The sequence shown here is derived from an EMBL/GenBank/DDBJ whole genome shotgun (WGS) entry which is preliminary data.</text>
</comment>